<feature type="transmembrane region" description="Helical" evidence="8">
    <location>
        <begin position="325"/>
        <end position="345"/>
    </location>
</feature>
<gene>
    <name evidence="9" type="ORF">SYN_01431</name>
</gene>
<dbReference type="NCBIfam" id="TIGR01109">
    <property type="entry name" value="Na_pump_decarbB"/>
    <property type="match status" value="1"/>
</dbReference>
<evidence type="ECO:0000256" key="6">
    <source>
        <dbReference type="ARBA" id="ARBA00023136"/>
    </source>
</evidence>
<keyword evidence="7" id="KW-0915">Sodium</keyword>
<dbReference type="GO" id="GO:0016829">
    <property type="term" value="F:lyase activity"/>
    <property type="evidence" value="ECO:0007669"/>
    <property type="project" value="UniProtKB-KW"/>
</dbReference>
<evidence type="ECO:0000256" key="3">
    <source>
        <dbReference type="ARBA" id="ARBA00022692"/>
    </source>
</evidence>
<dbReference type="EMBL" id="CP000252">
    <property type="protein sequence ID" value="ABC76114.1"/>
    <property type="molecule type" value="Genomic_DNA"/>
</dbReference>
<feature type="transmembrane region" description="Helical" evidence="8">
    <location>
        <begin position="12"/>
        <end position="32"/>
    </location>
</feature>
<reference evidence="9 10" key="1">
    <citation type="journal article" date="2007" name="Proc. Natl. Acad. Sci. U.S.A.">
        <title>The genome of Syntrophus aciditrophicus: life at the thermodynamic limit of microbial growth.</title>
        <authorList>
            <person name="McInerney M.J."/>
            <person name="Rohlin L."/>
            <person name="Mouttaki H."/>
            <person name="Kim U."/>
            <person name="Krupp R.S."/>
            <person name="Rios-Hernandez L."/>
            <person name="Sieber J."/>
            <person name="Struchtemeyer C.G."/>
            <person name="Bhattacharyya A."/>
            <person name="Campbell J.W."/>
            <person name="Gunsalus R.P."/>
        </authorList>
    </citation>
    <scope>NUCLEOTIDE SEQUENCE [LARGE SCALE GENOMIC DNA]</scope>
    <source>
        <strain evidence="9 10">SB</strain>
    </source>
</reference>
<name>Q2LQ26_SYNAS</name>
<dbReference type="InterPro" id="IPR005661">
    <property type="entry name" value="OadB_MmdB"/>
</dbReference>
<feature type="transmembrane region" description="Helical" evidence="8">
    <location>
        <begin position="181"/>
        <end position="204"/>
    </location>
</feature>
<dbReference type="GO" id="GO:0006814">
    <property type="term" value="P:sodium ion transport"/>
    <property type="evidence" value="ECO:0007669"/>
    <property type="project" value="UniProtKB-UniRule"/>
</dbReference>
<feature type="transmembrane region" description="Helical" evidence="8">
    <location>
        <begin position="39"/>
        <end position="59"/>
    </location>
</feature>
<sequence>MIFGLMETGFPLFYWGNALMIAIALVLIYLAIAKEMEPLLLVPIGFGMILVNLPLGGMMDYEMMLKAPQAGTVVEVSTQEGKGFDKGGVICKLDSGEVVAPVFGRVDKLNVEQGQHVEKGQVIASILTMEQTDQAVLPSRPVGLLSRIFQFGVMWQILPPLMFLCLGALTDFGPMLANPKTLLLGAAAQFGVYLAFFMALFVGFSLPEAASIGIIGGAEGPTTIYVSSVLAPHIIGATAVACYSYMALVPIIIPPVIRLLTTKKERGIFMKPSMRKVSKLEKILFPLITAIIVILIVPTSAALMGCFMIGNLFKECGVTERLNKTAQTTFVDLITIFLTLAIGASMPAQNFLQSKTLLVLVLGVVSFAAAAGAGVLLAKFMNLFLKEKINPMIGGAGVSAVPMSARVVQVMGQKENPKNFLLMHAMGPNVAGAIGAAIAGGVFIGILG</sequence>
<feature type="transmembrane region" description="Helical" evidence="8">
    <location>
        <begin position="148"/>
        <end position="169"/>
    </location>
</feature>
<evidence type="ECO:0000313" key="9">
    <source>
        <dbReference type="EMBL" id="ABC76114.1"/>
    </source>
</evidence>
<keyword evidence="7" id="KW-0813">Transport</keyword>
<dbReference type="eggNOG" id="COG1883">
    <property type="taxonomic scope" value="Bacteria"/>
</dbReference>
<dbReference type="STRING" id="56780.SYN_01431"/>
<evidence type="ECO:0000256" key="7">
    <source>
        <dbReference type="PIRNR" id="PIRNR015658"/>
    </source>
</evidence>
<dbReference type="HOGENOM" id="CLU_036168_0_0_7"/>
<evidence type="ECO:0000313" key="10">
    <source>
        <dbReference type="Proteomes" id="UP000001933"/>
    </source>
</evidence>
<keyword evidence="4" id="KW-1278">Translocase</keyword>
<organism evidence="9 10">
    <name type="scientific">Syntrophus aciditrophicus (strain SB)</name>
    <dbReference type="NCBI Taxonomy" id="56780"/>
    <lineage>
        <taxon>Bacteria</taxon>
        <taxon>Pseudomonadati</taxon>
        <taxon>Thermodesulfobacteriota</taxon>
        <taxon>Syntrophia</taxon>
        <taxon>Syntrophales</taxon>
        <taxon>Syntrophaceae</taxon>
        <taxon>Syntrophus</taxon>
    </lineage>
</organism>
<feature type="transmembrane region" description="Helical" evidence="8">
    <location>
        <begin position="283"/>
        <end position="313"/>
    </location>
</feature>
<evidence type="ECO:0000256" key="8">
    <source>
        <dbReference type="SAM" id="Phobius"/>
    </source>
</evidence>
<dbReference type="GO" id="GO:0005886">
    <property type="term" value="C:plasma membrane"/>
    <property type="evidence" value="ECO:0007669"/>
    <property type="project" value="UniProtKB-SubCell"/>
</dbReference>
<dbReference type="PIRSF" id="PIRSF015658">
    <property type="entry name" value="MmdB_OadB"/>
    <property type="match status" value="1"/>
</dbReference>
<feature type="transmembrane region" description="Helical" evidence="8">
    <location>
        <begin position="234"/>
        <end position="262"/>
    </location>
</feature>
<dbReference type="Pfam" id="PF03977">
    <property type="entry name" value="OAD_beta"/>
    <property type="match status" value="1"/>
</dbReference>
<dbReference type="InParanoid" id="Q2LQ26"/>
<dbReference type="PANTHER" id="PTHR35806:SF1">
    <property type="entry name" value="OXALOACETATE DECARBOXYLASE BETA CHAIN 2"/>
    <property type="match status" value="1"/>
</dbReference>
<keyword evidence="3 8" id="KW-0812">Transmembrane</keyword>
<feature type="transmembrane region" description="Helical" evidence="8">
    <location>
        <begin position="420"/>
        <end position="447"/>
    </location>
</feature>
<dbReference type="Gene3D" id="2.40.50.100">
    <property type="match status" value="1"/>
</dbReference>
<comment type="subcellular location">
    <subcellularLocation>
        <location evidence="1">Cell membrane</location>
        <topology evidence="1">Multi-pass membrane protein</topology>
    </subcellularLocation>
</comment>
<feature type="transmembrane region" description="Helical" evidence="8">
    <location>
        <begin position="357"/>
        <end position="377"/>
    </location>
</feature>
<protein>
    <submittedName>
        <fullName evidence="9">Glutaconyl-CoA decarboxylase beta subunit</fullName>
        <ecNumber evidence="9">4.1.1.70</ecNumber>
    </submittedName>
</protein>
<keyword evidence="2 7" id="KW-1003">Cell membrane</keyword>
<keyword evidence="5 8" id="KW-1133">Transmembrane helix</keyword>
<proteinExistence type="predicted"/>
<evidence type="ECO:0000256" key="5">
    <source>
        <dbReference type="ARBA" id="ARBA00022989"/>
    </source>
</evidence>
<keyword evidence="6 7" id="KW-0472">Membrane</keyword>
<dbReference type="EC" id="4.1.1.70" evidence="9"/>
<dbReference type="PANTHER" id="PTHR35806">
    <property type="entry name" value="OXALOACETATE DECARBOXYLASE BETA CHAIN 2"/>
    <property type="match status" value="1"/>
</dbReference>
<keyword evidence="9" id="KW-0456">Lyase</keyword>
<dbReference type="AlphaFoldDB" id="Q2LQ26"/>
<evidence type="ECO:0000256" key="2">
    <source>
        <dbReference type="ARBA" id="ARBA00022475"/>
    </source>
</evidence>
<dbReference type="InterPro" id="IPR011053">
    <property type="entry name" value="Single_hybrid_motif"/>
</dbReference>
<dbReference type="SUPFAM" id="SSF51230">
    <property type="entry name" value="Single hybrid motif"/>
    <property type="match status" value="1"/>
</dbReference>
<keyword evidence="7" id="KW-0406">Ion transport</keyword>
<evidence type="ECO:0000256" key="4">
    <source>
        <dbReference type="ARBA" id="ARBA00022967"/>
    </source>
</evidence>
<accession>Q2LQ26</accession>
<keyword evidence="7" id="KW-0739">Sodium transport</keyword>
<dbReference type="KEGG" id="sat:SYN_01431"/>
<dbReference type="Proteomes" id="UP000001933">
    <property type="component" value="Chromosome"/>
</dbReference>
<evidence type="ECO:0000256" key="1">
    <source>
        <dbReference type="ARBA" id="ARBA00004651"/>
    </source>
</evidence>
<keyword evidence="10" id="KW-1185">Reference proteome</keyword>